<gene>
    <name evidence="1" type="ORF">HV331_19310</name>
</gene>
<name>A0AAP9QZG7_KLEAE</name>
<dbReference type="Proteomes" id="UP000514462">
    <property type="component" value="Chromosome"/>
</dbReference>
<evidence type="ECO:0000313" key="2">
    <source>
        <dbReference type="Proteomes" id="UP000514462"/>
    </source>
</evidence>
<dbReference type="AlphaFoldDB" id="A0AAP9QZG7"/>
<organism evidence="1 2">
    <name type="scientific">Klebsiella aerogenes</name>
    <name type="common">Enterobacter aerogenes</name>
    <dbReference type="NCBI Taxonomy" id="548"/>
    <lineage>
        <taxon>Bacteria</taxon>
        <taxon>Pseudomonadati</taxon>
        <taxon>Pseudomonadota</taxon>
        <taxon>Gammaproteobacteria</taxon>
        <taxon>Enterobacterales</taxon>
        <taxon>Enterobacteriaceae</taxon>
        <taxon>Klebsiella/Raoultella group</taxon>
        <taxon>Klebsiella</taxon>
    </lineage>
</organism>
<dbReference type="EMBL" id="CP055904">
    <property type="protein sequence ID" value="QMR41513.1"/>
    <property type="molecule type" value="Genomic_DNA"/>
</dbReference>
<evidence type="ECO:0000313" key="1">
    <source>
        <dbReference type="EMBL" id="QMR41513.1"/>
    </source>
</evidence>
<proteinExistence type="predicted"/>
<sequence length="100" mass="11329">MSPLFSPGCLYVTPGIHALIRRGMDMSSYLQRHTQGDWGHIDACQTAENHHAIRHGSSVRSVYPLTPCIRLLIETQGGSTTLKLSDELTDRRIRYRKFGF</sequence>
<protein>
    <submittedName>
        <fullName evidence="1">Uncharacterized protein</fullName>
    </submittedName>
</protein>
<dbReference type="RefSeq" id="WP_182014608.1">
    <property type="nucleotide sequence ID" value="NZ_CP055904.1"/>
</dbReference>
<reference evidence="2" key="1">
    <citation type="submission" date="2020-06" db="EMBL/GenBank/DDBJ databases">
        <title>REHAB project genomes.</title>
        <authorList>
            <person name="Shaw L.P."/>
        </authorList>
    </citation>
    <scope>NUCLEOTIDE SEQUENCE [LARGE SCALE GENOMIC DNA]</scope>
    <source>
        <strain evidence="2">RHBSTW-00938</strain>
    </source>
</reference>
<accession>A0AAP9QZG7</accession>